<reference evidence="1 2" key="1">
    <citation type="submission" date="2007-03" db="EMBL/GenBank/DDBJ databases">
        <authorList>
            <person name="Stal L."/>
            <person name="Ferriera S."/>
            <person name="Johnson J."/>
            <person name="Kravitz S."/>
            <person name="Beeson K."/>
            <person name="Sutton G."/>
            <person name="Rogers Y.-H."/>
            <person name="Friedman R."/>
            <person name="Frazier M."/>
            <person name="Venter J.C."/>
        </authorList>
    </citation>
    <scope>NUCLEOTIDE SEQUENCE [LARGE SCALE GENOMIC DNA]</scope>
    <source>
        <strain evidence="1 2">CCY0110</strain>
    </source>
</reference>
<evidence type="ECO:0000313" key="2">
    <source>
        <dbReference type="Proteomes" id="UP000003781"/>
    </source>
</evidence>
<proteinExistence type="predicted"/>
<dbReference type="EMBL" id="AAXW01000002">
    <property type="protein sequence ID" value="EAZ93432.1"/>
    <property type="molecule type" value="Genomic_DNA"/>
</dbReference>
<dbReference type="Proteomes" id="UP000003781">
    <property type="component" value="Unassembled WGS sequence"/>
</dbReference>
<gene>
    <name evidence="1" type="ORF">CY0110_16592</name>
</gene>
<name>A3II00_9CHRO</name>
<keyword evidence="2" id="KW-1185">Reference proteome</keyword>
<organism evidence="1 2">
    <name type="scientific">Crocosphaera chwakensis CCY0110</name>
    <dbReference type="NCBI Taxonomy" id="391612"/>
    <lineage>
        <taxon>Bacteria</taxon>
        <taxon>Bacillati</taxon>
        <taxon>Cyanobacteriota</taxon>
        <taxon>Cyanophyceae</taxon>
        <taxon>Oscillatoriophycideae</taxon>
        <taxon>Chroococcales</taxon>
        <taxon>Aphanothecaceae</taxon>
        <taxon>Crocosphaera</taxon>
        <taxon>Crocosphaera chwakensis</taxon>
    </lineage>
</organism>
<accession>A3II00</accession>
<dbReference type="AlphaFoldDB" id="A3II00"/>
<sequence>MGSQSCSFCWLNLCLVSSKICLTIVIKV</sequence>
<protein>
    <submittedName>
        <fullName evidence="1">Uncharacterized protein</fullName>
    </submittedName>
</protein>
<comment type="caution">
    <text evidence="1">The sequence shown here is derived from an EMBL/GenBank/DDBJ whole genome shotgun (WGS) entry which is preliminary data.</text>
</comment>
<evidence type="ECO:0000313" key="1">
    <source>
        <dbReference type="EMBL" id="EAZ93432.1"/>
    </source>
</evidence>